<feature type="domain" description="DUF1595" evidence="7">
    <location>
        <begin position="695"/>
        <end position="756"/>
    </location>
</feature>
<evidence type="ECO:0000259" key="5">
    <source>
        <dbReference type="Pfam" id="PF07631"/>
    </source>
</evidence>
<keyword evidence="9" id="KW-1185">Reference proteome</keyword>
<feature type="domain" description="DUF1585" evidence="2">
    <location>
        <begin position="1036"/>
        <end position="1109"/>
    </location>
</feature>
<evidence type="ECO:0000259" key="4">
    <source>
        <dbReference type="Pfam" id="PF07627"/>
    </source>
</evidence>
<dbReference type="InterPro" id="IPR011478">
    <property type="entry name" value="DUF1585"/>
</dbReference>
<evidence type="ECO:0000259" key="7">
    <source>
        <dbReference type="Pfam" id="PF07637"/>
    </source>
</evidence>
<keyword evidence="1" id="KW-0732">Signal</keyword>
<comment type="caution">
    <text evidence="8">The sequence shown here is derived from an EMBL/GenBank/DDBJ whole genome shotgun (WGS) entry which is preliminary data.</text>
</comment>
<dbReference type="InterPro" id="IPR013036">
    <property type="entry name" value="DUF1587"/>
</dbReference>
<dbReference type="AlphaFoldDB" id="A0A7W7Y840"/>
<evidence type="ECO:0000259" key="6">
    <source>
        <dbReference type="Pfam" id="PF07635"/>
    </source>
</evidence>
<name>A0A7W7Y840_9BACT</name>
<dbReference type="Pfam" id="PF07637">
    <property type="entry name" value="PSD5"/>
    <property type="match status" value="1"/>
</dbReference>
<dbReference type="Pfam" id="PF07626">
    <property type="entry name" value="PSD3"/>
    <property type="match status" value="1"/>
</dbReference>
<dbReference type="EMBL" id="JACHIG010000001">
    <property type="protein sequence ID" value="MBB5031396.1"/>
    <property type="molecule type" value="Genomic_DNA"/>
</dbReference>
<evidence type="ECO:0000259" key="2">
    <source>
        <dbReference type="Pfam" id="PF07624"/>
    </source>
</evidence>
<feature type="domain" description="DUF1588" evidence="4">
    <location>
        <begin position="912"/>
        <end position="1009"/>
    </location>
</feature>
<evidence type="ECO:0008006" key="10">
    <source>
        <dbReference type="Google" id="ProtNLM"/>
    </source>
</evidence>
<dbReference type="Pfam" id="PF07635">
    <property type="entry name" value="PSCyt1"/>
    <property type="match status" value="1"/>
</dbReference>
<evidence type="ECO:0000259" key="3">
    <source>
        <dbReference type="Pfam" id="PF07626"/>
    </source>
</evidence>
<dbReference type="RefSeq" id="WP_184338324.1">
    <property type="nucleotide sequence ID" value="NZ_JACHIG010000001.1"/>
</dbReference>
<feature type="domain" description="Cytochrome C Planctomycete-type" evidence="6">
    <location>
        <begin position="39"/>
        <end position="86"/>
    </location>
</feature>
<dbReference type="Pfam" id="PF07631">
    <property type="entry name" value="PSD4"/>
    <property type="match status" value="1"/>
</dbReference>
<dbReference type="InterPro" id="IPR013039">
    <property type="entry name" value="DUF1588"/>
</dbReference>
<dbReference type="InterPro" id="IPR013042">
    <property type="entry name" value="DUF1592"/>
</dbReference>
<feature type="domain" description="DUF1587" evidence="3">
    <location>
        <begin position="123"/>
        <end position="185"/>
    </location>
</feature>
<protein>
    <recommendedName>
        <fullName evidence="10">Cytochrome c domain-containing protein</fullName>
    </recommendedName>
</protein>
<evidence type="ECO:0000256" key="1">
    <source>
        <dbReference type="SAM" id="SignalP"/>
    </source>
</evidence>
<dbReference type="InterPro" id="IPR013043">
    <property type="entry name" value="DUF1595"/>
</dbReference>
<organism evidence="8 9">
    <name type="scientific">Prosthecobacter vanneervenii</name>
    <dbReference type="NCBI Taxonomy" id="48466"/>
    <lineage>
        <taxon>Bacteria</taxon>
        <taxon>Pseudomonadati</taxon>
        <taxon>Verrucomicrobiota</taxon>
        <taxon>Verrucomicrobiia</taxon>
        <taxon>Verrucomicrobiales</taxon>
        <taxon>Verrucomicrobiaceae</taxon>
        <taxon>Prosthecobacter</taxon>
    </lineage>
</organism>
<dbReference type="Pfam" id="PF07627">
    <property type="entry name" value="PSCyt3"/>
    <property type="match status" value="1"/>
</dbReference>
<reference evidence="8 9" key="1">
    <citation type="submission" date="2020-08" db="EMBL/GenBank/DDBJ databases">
        <title>Genomic Encyclopedia of Type Strains, Phase IV (KMG-IV): sequencing the most valuable type-strain genomes for metagenomic binning, comparative biology and taxonomic classification.</title>
        <authorList>
            <person name="Goeker M."/>
        </authorList>
    </citation>
    <scope>NUCLEOTIDE SEQUENCE [LARGE SCALE GENOMIC DNA]</scope>
    <source>
        <strain evidence="8 9">DSM 12252</strain>
    </source>
</reference>
<accession>A0A7W7Y840</accession>
<feature type="domain" description="DUF1592" evidence="5">
    <location>
        <begin position="766"/>
        <end position="893"/>
    </location>
</feature>
<dbReference type="Pfam" id="PF07624">
    <property type="entry name" value="PSD2"/>
    <property type="match status" value="1"/>
</dbReference>
<feature type="chain" id="PRO_5031495729" description="Cytochrome c domain-containing protein" evidence="1">
    <location>
        <begin position="21"/>
        <end position="1112"/>
    </location>
</feature>
<evidence type="ECO:0000313" key="8">
    <source>
        <dbReference type="EMBL" id="MBB5031396.1"/>
    </source>
</evidence>
<sequence length="1112" mass="124470">MSAFRFFSLFSLVLSLSAFAEAPQARLDEKHRAFLKDYCIDCHRAGKEKGKVRLDDIAFTLDSVARADLWQKVLNQVNSGEMPPEDEKQPEKLAKTNFLEALSDTLVAARQSLGDVHGKITMRRLNRREYKNTIRDLLGVDLRVNELPADGGAGSFDTVGSSLFMSSDQFEQYLALGRQALDEHFARYVTPAPAVPRIMHTEAEEKNARIAKALAARLDDRQRYEKWTAAVEVAAQRPENAEILEKVRAEKKNDAAHLYSQWRRIKGAPAPTDFGFVDEVNADHAGRRDWLHYVPHHRAYVQHPQTKTGAFLTIEDVAVNPYQAFRIPGDWPAGDYVVRVRIAATGDTPAARHFVQFGSQHDSGVRAVISSHQITGMMDKPQVLEIPLKFSQENGRGFFFQEKGSYESENAARQVFEEARKRNGVGPEFALWLDWIEVEGKDGALAVSAKSFKEHREVEEHANRMVGGTYNGYFKGGYEAAKKFLETKQPQKGIPDEPEAKFRIRSFEQHGPSFERYLKDPLTKTGAYLSIYNVHPEEVITLPPDQPSGWLKTKHEIETVPPGEYLLRFRIGVVKGTPAARHYVELGSRIEKDDFTLLKTFQITATTDAPQTIELPVSVTAQGPRTFVLREKRDVKLDHEVYEAARKETGAGPPSALWIDWVEWEGPMLHDTKTTPEIPPVLLANDQGMSEHDHARACIAAFAQRAFRGRAPSAGYLDKLCALYQARRRAGDTQQAALKTPLSAVLASPHFLYLVEPGQEQKARTLDATELATRLSYFLWSAPPDDALLARARSGDLSKPEVLAQEVARMLASPKADAFVSGFVHQWLGMERLDFFQFDTRQFRDFDESARAAARQEVYETFAHLLRNHGSLSRLLKSDEVFINGLLATYYGIEGVSGDAFQKVKLQPGSPRGGLLGMAAILAMGSNGERTSPVERGAWVLRKLLHSPPPPAPPNVPQLTRLEGKVLSTRERLLAHQEEAQCLQCHRKIDPIGFGLENFNAAGKWRTEESQEKKGVGGKTTVLKTWPIDPSGAFYNGPSFADYFQLRDLIAARSADFAKGYAEALIEYALGRPCGFTDEALVSRILSRAQAKEYDLGEFIRALVTSPEFQRK</sequence>
<feature type="signal peptide" evidence="1">
    <location>
        <begin position="1"/>
        <end position="20"/>
    </location>
</feature>
<proteinExistence type="predicted"/>
<evidence type="ECO:0000313" key="9">
    <source>
        <dbReference type="Proteomes" id="UP000590740"/>
    </source>
</evidence>
<gene>
    <name evidence="8" type="ORF">HNQ65_000950</name>
</gene>
<dbReference type="Proteomes" id="UP000590740">
    <property type="component" value="Unassembled WGS sequence"/>
</dbReference>
<dbReference type="InterPro" id="IPR011429">
    <property type="entry name" value="Cyt_c_Planctomycete-type"/>
</dbReference>